<feature type="region of interest" description="Disordered" evidence="1">
    <location>
        <begin position="1"/>
        <end position="20"/>
    </location>
</feature>
<accession>A0A6A3LHR4</accession>
<sequence length="73" mass="8447">MQKWSAHQATPEDGEPPLDPRAVRRQLDELQEQARVNGEFRHWAADKFDRYADDLEAVERGLRDLADQATQNS</sequence>
<proteinExistence type="predicted"/>
<dbReference type="Proteomes" id="UP000435112">
    <property type="component" value="Unassembled WGS sequence"/>
</dbReference>
<evidence type="ECO:0000313" key="3">
    <source>
        <dbReference type="Proteomes" id="UP000435112"/>
    </source>
</evidence>
<organism evidence="2 3">
    <name type="scientific">Phytophthora rubi</name>
    <dbReference type="NCBI Taxonomy" id="129364"/>
    <lineage>
        <taxon>Eukaryota</taxon>
        <taxon>Sar</taxon>
        <taxon>Stramenopiles</taxon>
        <taxon>Oomycota</taxon>
        <taxon>Peronosporomycetes</taxon>
        <taxon>Peronosporales</taxon>
        <taxon>Peronosporaceae</taxon>
        <taxon>Phytophthora</taxon>
    </lineage>
</organism>
<name>A0A6A3LHR4_9STRA</name>
<gene>
    <name evidence="2" type="ORF">PR002_g13276</name>
</gene>
<evidence type="ECO:0000313" key="2">
    <source>
        <dbReference type="EMBL" id="KAE9017815.1"/>
    </source>
</evidence>
<comment type="caution">
    <text evidence="2">The sequence shown here is derived from an EMBL/GenBank/DDBJ whole genome shotgun (WGS) entry which is preliminary data.</text>
</comment>
<reference evidence="2 3" key="1">
    <citation type="submission" date="2018-09" db="EMBL/GenBank/DDBJ databases">
        <title>Genomic investigation of the strawberry pathogen Phytophthora fragariae indicates pathogenicity is determined by transcriptional variation in three key races.</title>
        <authorList>
            <person name="Adams T.M."/>
            <person name="Armitage A.D."/>
            <person name="Sobczyk M.K."/>
            <person name="Bates H.J."/>
            <person name="Dunwell J.M."/>
            <person name="Nellist C.F."/>
            <person name="Harrison R.J."/>
        </authorList>
    </citation>
    <scope>NUCLEOTIDE SEQUENCE [LARGE SCALE GENOMIC DNA]</scope>
    <source>
        <strain evidence="2 3">SCRP324</strain>
    </source>
</reference>
<dbReference type="EMBL" id="QXFU01000871">
    <property type="protein sequence ID" value="KAE9017815.1"/>
    <property type="molecule type" value="Genomic_DNA"/>
</dbReference>
<evidence type="ECO:0000256" key="1">
    <source>
        <dbReference type="SAM" id="MobiDB-lite"/>
    </source>
</evidence>
<protein>
    <submittedName>
        <fullName evidence="2">Uncharacterized protein</fullName>
    </submittedName>
</protein>
<dbReference type="AlphaFoldDB" id="A0A6A3LHR4"/>